<evidence type="ECO:0000259" key="2">
    <source>
        <dbReference type="PROSITE" id="PS50102"/>
    </source>
</evidence>
<sequence length="181" mass="20571">MSSSPMNFPIPTWKSIYIPVIPNDLTIDGNLMTDENTLRDYFENKAKYGVVDRIDFVCRQNGPESNIVKTSAFVHFNTIFENQSNLSRCTEIENGDYKTNGYAVDSKYRFFVRESSRVKGIPFISIKVNYKPLPTVTETMNVHQLVAVKIELENKVNEMVAEIAELKAKLAQLTTCTETSV</sequence>
<dbReference type="InterPro" id="IPR000504">
    <property type="entry name" value="RRM_dom"/>
</dbReference>
<dbReference type="GO" id="GO:0003723">
    <property type="term" value="F:RNA binding"/>
    <property type="evidence" value="ECO:0007669"/>
    <property type="project" value="InterPro"/>
</dbReference>
<organism evidence="3">
    <name type="scientific">viral metagenome</name>
    <dbReference type="NCBI Taxonomy" id="1070528"/>
    <lineage>
        <taxon>unclassified sequences</taxon>
        <taxon>metagenomes</taxon>
        <taxon>organismal metagenomes</taxon>
    </lineage>
</organism>
<feature type="coiled-coil region" evidence="1">
    <location>
        <begin position="149"/>
        <end position="176"/>
    </location>
</feature>
<dbReference type="PROSITE" id="PS50102">
    <property type="entry name" value="RRM"/>
    <property type="match status" value="1"/>
</dbReference>
<dbReference type="AlphaFoldDB" id="A0A6C0H2M9"/>
<proteinExistence type="predicted"/>
<keyword evidence="1" id="KW-0175">Coiled coil</keyword>
<evidence type="ECO:0000313" key="3">
    <source>
        <dbReference type="EMBL" id="QHT74405.1"/>
    </source>
</evidence>
<accession>A0A6C0H2M9</accession>
<name>A0A6C0H2M9_9ZZZZ</name>
<protein>
    <recommendedName>
        <fullName evidence="2">RRM domain-containing protein</fullName>
    </recommendedName>
</protein>
<evidence type="ECO:0000256" key="1">
    <source>
        <dbReference type="SAM" id="Coils"/>
    </source>
</evidence>
<dbReference type="EMBL" id="MN739849">
    <property type="protein sequence ID" value="QHT74405.1"/>
    <property type="molecule type" value="Genomic_DNA"/>
</dbReference>
<feature type="domain" description="RRM" evidence="2">
    <location>
        <begin position="14"/>
        <end position="117"/>
    </location>
</feature>
<reference evidence="3" key="1">
    <citation type="journal article" date="2020" name="Nature">
        <title>Giant virus diversity and host interactions through global metagenomics.</title>
        <authorList>
            <person name="Schulz F."/>
            <person name="Roux S."/>
            <person name="Paez-Espino D."/>
            <person name="Jungbluth S."/>
            <person name="Walsh D.A."/>
            <person name="Denef V.J."/>
            <person name="McMahon K.D."/>
            <person name="Konstantinidis K.T."/>
            <person name="Eloe-Fadrosh E.A."/>
            <person name="Kyrpides N.C."/>
            <person name="Woyke T."/>
        </authorList>
    </citation>
    <scope>NUCLEOTIDE SEQUENCE</scope>
    <source>
        <strain evidence="3">GVMAG-M-3300023179-59</strain>
    </source>
</reference>